<feature type="chain" id="PRO_5009619191" evidence="1">
    <location>
        <begin position="26"/>
        <end position="68"/>
    </location>
</feature>
<accession>A0A1J1J6P4</accession>
<dbReference type="AlphaFoldDB" id="A0A1J1J6P4"/>
<name>A0A1J1J6P4_9DIPT</name>
<gene>
    <name evidence="2" type="ORF">CLUMA_CG019747</name>
</gene>
<dbReference type="EMBL" id="CVRI01000067">
    <property type="protein sequence ID" value="CRL06561.1"/>
    <property type="molecule type" value="Genomic_DNA"/>
</dbReference>
<sequence length="68" mass="7953">MECLRILNQLFTSLVLAACCNRSRSDSKKEFYQNLFLSNIQNTTLNMAEWFSEGTQSMLSRSYKIYDV</sequence>
<evidence type="ECO:0000256" key="1">
    <source>
        <dbReference type="SAM" id="SignalP"/>
    </source>
</evidence>
<proteinExistence type="predicted"/>
<evidence type="ECO:0000313" key="2">
    <source>
        <dbReference type="EMBL" id="CRL06561.1"/>
    </source>
</evidence>
<dbReference type="Proteomes" id="UP000183832">
    <property type="component" value="Unassembled WGS sequence"/>
</dbReference>
<protein>
    <submittedName>
        <fullName evidence="2">CLUMA_CG019747, isoform A</fullName>
    </submittedName>
</protein>
<keyword evidence="1" id="KW-0732">Signal</keyword>
<evidence type="ECO:0000313" key="3">
    <source>
        <dbReference type="Proteomes" id="UP000183832"/>
    </source>
</evidence>
<dbReference type="PROSITE" id="PS51257">
    <property type="entry name" value="PROKAR_LIPOPROTEIN"/>
    <property type="match status" value="1"/>
</dbReference>
<feature type="signal peptide" evidence="1">
    <location>
        <begin position="1"/>
        <end position="25"/>
    </location>
</feature>
<keyword evidence="3" id="KW-1185">Reference proteome</keyword>
<reference evidence="2 3" key="1">
    <citation type="submission" date="2015-04" db="EMBL/GenBank/DDBJ databases">
        <authorList>
            <person name="Syromyatnikov M.Y."/>
            <person name="Popov V.N."/>
        </authorList>
    </citation>
    <scope>NUCLEOTIDE SEQUENCE [LARGE SCALE GENOMIC DNA]</scope>
</reference>
<organism evidence="2 3">
    <name type="scientific">Clunio marinus</name>
    <dbReference type="NCBI Taxonomy" id="568069"/>
    <lineage>
        <taxon>Eukaryota</taxon>
        <taxon>Metazoa</taxon>
        <taxon>Ecdysozoa</taxon>
        <taxon>Arthropoda</taxon>
        <taxon>Hexapoda</taxon>
        <taxon>Insecta</taxon>
        <taxon>Pterygota</taxon>
        <taxon>Neoptera</taxon>
        <taxon>Endopterygota</taxon>
        <taxon>Diptera</taxon>
        <taxon>Nematocera</taxon>
        <taxon>Chironomoidea</taxon>
        <taxon>Chironomidae</taxon>
        <taxon>Clunio</taxon>
    </lineage>
</organism>